<keyword evidence="1" id="KW-0472">Membrane</keyword>
<evidence type="ECO:0008006" key="4">
    <source>
        <dbReference type="Google" id="ProtNLM"/>
    </source>
</evidence>
<sequence>MSELAATSSEYHSSRREAIVALVVWGVCLIWCVGVCVTLGYHRPAEEISLVIGIPAWVFWGVLMPWIAATLFSIGFGLFGMCDVDDAPEPDASSPTDRHDHP</sequence>
<feature type="transmembrane region" description="Helical" evidence="1">
    <location>
        <begin position="18"/>
        <end position="42"/>
    </location>
</feature>
<dbReference type="KEGG" id="knv:Pan216_30600"/>
<evidence type="ECO:0000313" key="2">
    <source>
        <dbReference type="EMBL" id="QDU62193.1"/>
    </source>
</evidence>
<name>A0A518B5D3_9BACT</name>
<reference evidence="2 3" key="1">
    <citation type="submission" date="2019-02" db="EMBL/GenBank/DDBJ databases">
        <title>Deep-cultivation of Planctomycetes and their phenomic and genomic characterization uncovers novel biology.</title>
        <authorList>
            <person name="Wiegand S."/>
            <person name="Jogler M."/>
            <person name="Boedeker C."/>
            <person name="Pinto D."/>
            <person name="Vollmers J."/>
            <person name="Rivas-Marin E."/>
            <person name="Kohn T."/>
            <person name="Peeters S.H."/>
            <person name="Heuer A."/>
            <person name="Rast P."/>
            <person name="Oberbeckmann S."/>
            <person name="Bunk B."/>
            <person name="Jeske O."/>
            <person name="Meyerdierks A."/>
            <person name="Storesund J.E."/>
            <person name="Kallscheuer N."/>
            <person name="Luecker S."/>
            <person name="Lage O.M."/>
            <person name="Pohl T."/>
            <person name="Merkel B.J."/>
            <person name="Hornburger P."/>
            <person name="Mueller R.-W."/>
            <person name="Bruemmer F."/>
            <person name="Labrenz M."/>
            <person name="Spormann A.M."/>
            <person name="Op den Camp H."/>
            <person name="Overmann J."/>
            <person name="Amann R."/>
            <person name="Jetten M.S.M."/>
            <person name="Mascher T."/>
            <person name="Medema M.H."/>
            <person name="Devos D.P."/>
            <person name="Kaster A.-K."/>
            <person name="Ovreas L."/>
            <person name="Rohde M."/>
            <person name="Galperin M.Y."/>
            <person name="Jogler C."/>
        </authorList>
    </citation>
    <scope>NUCLEOTIDE SEQUENCE [LARGE SCALE GENOMIC DNA]</scope>
    <source>
        <strain evidence="2 3">Pan216</strain>
    </source>
</reference>
<keyword evidence="3" id="KW-1185">Reference proteome</keyword>
<proteinExistence type="predicted"/>
<dbReference type="AlphaFoldDB" id="A0A518B5D3"/>
<feature type="transmembrane region" description="Helical" evidence="1">
    <location>
        <begin position="48"/>
        <end position="72"/>
    </location>
</feature>
<evidence type="ECO:0000256" key="1">
    <source>
        <dbReference type="SAM" id="Phobius"/>
    </source>
</evidence>
<evidence type="ECO:0000313" key="3">
    <source>
        <dbReference type="Proteomes" id="UP000317093"/>
    </source>
</evidence>
<keyword evidence="1" id="KW-0812">Transmembrane</keyword>
<dbReference type="RefSeq" id="WP_145258774.1">
    <property type="nucleotide sequence ID" value="NZ_CP036279.1"/>
</dbReference>
<gene>
    <name evidence="2" type="ORF">Pan216_30600</name>
</gene>
<dbReference type="EMBL" id="CP036279">
    <property type="protein sequence ID" value="QDU62193.1"/>
    <property type="molecule type" value="Genomic_DNA"/>
</dbReference>
<protein>
    <recommendedName>
        <fullName evidence="4">DUF997 domain-containing protein</fullName>
    </recommendedName>
</protein>
<keyword evidence="1" id="KW-1133">Transmembrane helix</keyword>
<accession>A0A518B5D3</accession>
<dbReference type="InterPro" id="IPR010398">
    <property type="entry name" value="DUF997"/>
</dbReference>
<dbReference type="Pfam" id="PF06196">
    <property type="entry name" value="DUF997"/>
    <property type="match status" value="1"/>
</dbReference>
<dbReference type="Proteomes" id="UP000317093">
    <property type="component" value="Chromosome"/>
</dbReference>
<dbReference type="OrthoDB" id="290233at2"/>
<organism evidence="2 3">
    <name type="scientific">Kolteria novifilia</name>
    <dbReference type="NCBI Taxonomy" id="2527975"/>
    <lineage>
        <taxon>Bacteria</taxon>
        <taxon>Pseudomonadati</taxon>
        <taxon>Planctomycetota</taxon>
        <taxon>Planctomycetia</taxon>
        <taxon>Kolteriales</taxon>
        <taxon>Kolteriaceae</taxon>
        <taxon>Kolteria</taxon>
    </lineage>
</organism>